<proteinExistence type="predicted"/>
<dbReference type="Proteomes" id="UP000178944">
    <property type="component" value="Unassembled WGS sequence"/>
</dbReference>
<dbReference type="CDD" id="cd01127">
    <property type="entry name" value="TrwB_TraG_TraD_VirD4"/>
    <property type="match status" value="1"/>
</dbReference>
<protein>
    <submittedName>
        <fullName evidence="1">Uncharacterized protein</fullName>
    </submittedName>
</protein>
<dbReference type="PANTHER" id="PTHR30121:SF11">
    <property type="entry name" value="AAA+ ATPASE DOMAIN-CONTAINING PROTEIN"/>
    <property type="match status" value="1"/>
</dbReference>
<sequence length="460" mass="51796">MAPPPHLPQTGLLLGENLYRGVKTKVYLAPDDRRRHLYTIGMTGTGKSVLLANLAIQDIRGGRGVCVIDPHGSLVESVLAAVPRERIDDVIYFNPSDTGRPIGLNMLDAATPEQQDFAIQEMIAIFYKLVTDPSMIGPMFEHNMRNAMLTLMADREQPGTIAEIPRIFTDRDFQRYKVGKVLDPMVRSFWEQEMAKTSDFHKSEMLGYLISKVGRFVENAMMRNIIGQPKSGFNFRQVMDERKILLVNLAKGTTGEVNSNLLGLIIVAKLQMAALSRTNRPEEQRADFYLYLDEFQNFITDSIATILAEARKYRLNLTLAHQYLGQLAEGGGVENKKYDEKIKAAIFGNVGTMVSFRIGPSDAETITKQLAPTVNEYDLMNIEKYHAYLRLLVDNQPTKTFNIRTLPPITGDPKVAAEIKELSRWKYGVDREKVTADILARSRLDRGLPSPTLPPMERTT</sequence>
<name>A0A1G1YT69_9BACT</name>
<dbReference type="Pfam" id="PF02534">
    <property type="entry name" value="T4SS-DNA_transf"/>
    <property type="match status" value="1"/>
</dbReference>
<dbReference type="GO" id="GO:0016020">
    <property type="term" value="C:membrane"/>
    <property type="evidence" value="ECO:0007669"/>
    <property type="project" value="InterPro"/>
</dbReference>
<organism evidence="1 2">
    <name type="scientific">Candidatus Buchananbacteria bacterium RIFCSPLOWO2_01_FULL_56_15</name>
    <dbReference type="NCBI Taxonomy" id="1797547"/>
    <lineage>
        <taxon>Bacteria</taxon>
        <taxon>Candidatus Buchananiibacteriota</taxon>
    </lineage>
</organism>
<dbReference type="AlphaFoldDB" id="A0A1G1YT69"/>
<evidence type="ECO:0000313" key="2">
    <source>
        <dbReference type="Proteomes" id="UP000178944"/>
    </source>
</evidence>
<reference evidence="1 2" key="1">
    <citation type="journal article" date="2016" name="Nat. Commun.">
        <title>Thousands of microbial genomes shed light on interconnected biogeochemical processes in an aquifer system.</title>
        <authorList>
            <person name="Anantharaman K."/>
            <person name="Brown C.T."/>
            <person name="Hug L.A."/>
            <person name="Sharon I."/>
            <person name="Castelle C.J."/>
            <person name="Probst A.J."/>
            <person name="Thomas B.C."/>
            <person name="Singh A."/>
            <person name="Wilkins M.J."/>
            <person name="Karaoz U."/>
            <person name="Brodie E.L."/>
            <person name="Williams K.H."/>
            <person name="Hubbard S.S."/>
            <person name="Banfield J.F."/>
        </authorList>
    </citation>
    <scope>NUCLEOTIDE SEQUENCE [LARGE SCALE GENOMIC DNA]</scope>
</reference>
<dbReference type="InterPro" id="IPR003688">
    <property type="entry name" value="TraG/VirD4"/>
</dbReference>
<comment type="caution">
    <text evidence="1">The sequence shown here is derived from an EMBL/GenBank/DDBJ whole genome shotgun (WGS) entry which is preliminary data.</text>
</comment>
<dbReference type="SUPFAM" id="SSF52540">
    <property type="entry name" value="P-loop containing nucleoside triphosphate hydrolases"/>
    <property type="match status" value="1"/>
</dbReference>
<gene>
    <name evidence="1" type="ORF">A2951_03075</name>
</gene>
<dbReference type="InterPro" id="IPR051162">
    <property type="entry name" value="T4SS_component"/>
</dbReference>
<evidence type="ECO:0000313" key="1">
    <source>
        <dbReference type="EMBL" id="OGY54627.1"/>
    </source>
</evidence>
<accession>A0A1G1YT69</accession>
<dbReference type="InterPro" id="IPR027417">
    <property type="entry name" value="P-loop_NTPase"/>
</dbReference>
<dbReference type="Gene3D" id="3.40.50.300">
    <property type="entry name" value="P-loop containing nucleotide triphosphate hydrolases"/>
    <property type="match status" value="2"/>
</dbReference>
<dbReference type="EMBL" id="MHIQ01000030">
    <property type="protein sequence ID" value="OGY54627.1"/>
    <property type="molecule type" value="Genomic_DNA"/>
</dbReference>
<dbReference type="PANTHER" id="PTHR30121">
    <property type="entry name" value="UNCHARACTERIZED PROTEIN YJGR-RELATED"/>
    <property type="match status" value="1"/>
</dbReference>